<sequence length="82" mass="8840">MLRSQGRALGGGDQPPLLQFPVSLGTVAAVRVSGGCRREAELGQREVAVWEWKAGISLPGPHAPRARRVELKFHDDGLSKDP</sequence>
<gene>
    <name evidence="1" type="ORF">EGK_16047</name>
</gene>
<organism evidence="1">
    <name type="scientific">Macaca mulatta</name>
    <name type="common">Rhesus macaque</name>
    <dbReference type="NCBI Taxonomy" id="9544"/>
    <lineage>
        <taxon>Eukaryota</taxon>
        <taxon>Metazoa</taxon>
        <taxon>Chordata</taxon>
        <taxon>Craniata</taxon>
        <taxon>Vertebrata</taxon>
        <taxon>Euteleostomi</taxon>
        <taxon>Mammalia</taxon>
        <taxon>Eutheria</taxon>
        <taxon>Euarchontoglires</taxon>
        <taxon>Primates</taxon>
        <taxon>Haplorrhini</taxon>
        <taxon>Catarrhini</taxon>
        <taxon>Cercopithecidae</taxon>
        <taxon>Cercopithecinae</taxon>
        <taxon>Macaca</taxon>
    </lineage>
</organism>
<proteinExistence type="predicted"/>
<dbReference type="Proteomes" id="UP000013456">
    <property type="component" value="Chromosome 5"/>
</dbReference>
<name>F7H4K4_MACMU</name>
<protein>
    <submittedName>
        <fullName evidence="1">Uncharacterized protein</fullName>
    </submittedName>
</protein>
<dbReference type="EMBL" id="CM001257">
    <property type="protein sequence ID" value="EHH26148.1"/>
    <property type="molecule type" value="Genomic_DNA"/>
</dbReference>
<reference evidence="1" key="1">
    <citation type="journal article" date="2011" name="Nat. Biotechnol.">
        <title>Genome sequencing and comparison of two nonhuman primate animal models, the cynomolgus and Chinese rhesus macaques.</title>
        <authorList>
            <person name="Yan G."/>
            <person name="Zhang G."/>
            <person name="Fang X."/>
            <person name="Zhang Y."/>
            <person name="Li C."/>
            <person name="Ling F."/>
            <person name="Cooper D.N."/>
            <person name="Li Q."/>
            <person name="Li Y."/>
            <person name="van Gool A.J."/>
            <person name="Du H."/>
            <person name="Chen J."/>
            <person name="Chen R."/>
            <person name="Zhang P."/>
            <person name="Huang Z."/>
            <person name="Thompson J.R."/>
            <person name="Meng Y."/>
            <person name="Bai Y."/>
            <person name="Wang J."/>
            <person name="Zhuo M."/>
            <person name="Wang T."/>
            <person name="Huang Y."/>
            <person name="Wei L."/>
            <person name="Li J."/>
            <person name="Wang Z."/>
            <person name="Hu H."/>
            <person name="Yang P."/>
            <person name="Le L."/>
            <person name="Stenson P.D."/>
            <person name="Li B."/>
            <person name="Liu X."/>
            <person name="Ball E.V."/>
            <person name="An N."/>
            <person name="Huang Q."/>
            <person name="Zhang Y."/>
            <person name="Fan W."/>
            <person name="Zhang X."/>
            <person name="Li Y."/>
            <person name="Wang W."/>
            <person name="Katze M.G."/>
            <person name="Su B."/>
            <person name="Nielsen R."/>
            <person name="Yang H."/>
            <person name="Wang J."/>
            <person name="Wang X."/>
            <person name="Wang J."/>
        </authorList>
    </citation>
    <scope>NUCLEOTIDE SEQUENCE [LARGE SCALE GENOMIC DNA]</scope>
    <source>
        <strain evidence="1">CR-5</strain>
    </source>
</reference>
<accession>F7H4K4</accession>
<evidence type="ECO:0000313" key="1">
    <source>
        <dbReference type="EMBL" id="EHH26148.1"/>
    </source>
</evidence>
<dbReference type="HOGENOM" id="CLU_2557688_0_0_1"/>
<dbReference type="AlphaFoldDB" id="F7H4K4"/>